<protein>
    <submittedName>
        <fullName evidence="1">Ankyrin repeat domain protein</fullName>
    </submittedName>
</protein>
<gene>
    <name evidence="1" type="ORF">IV203_018036</name>
</gene>
<dbReference type="PANTHER" id="PTHR24198:SF165">
    <property type="entry name" value="ANKYRIN REPEAT-CONTAINING PROTEIN-RELATED"/>
    <property type="match status" value="1"/>
</dbReference>
<evidence type="ECO:0000313" key="1">
    <source>
        <dbReference type="EMBL" id="KAG7371894.1"/>
    </source>
</evidence>
<dbReference type="InterPro" id="IPR002110">
    <property type="entry name" value="Ankyrin_rpt"/>
</dbReference>
<organism evidence="1 2">
    <name type="scientific">Nitzschia inconspicua</name>
    <dbReference type="NCBI Taxonomy" id="303405"/>
    <lineage>
        <taxon>Eukaryota</taxon>
        <taxon>Sar</taxon>
        <taxon>Stramenopiles</taxon>
        <taxon>Ochrophyta</taxon>
        <taxon>Bacillariophyta</taxon>
        <taxon>Bacillariophyceae</taxon>
        <taxon>Bacillariophycidae</taxon>
        <taxon>Bacillariales</taxon>
        <taxon>Bacillariaceae</taxon>
        <taxon>Nitzschia</taxon>
    </lineage>
</organism>
<reference evidence="1" key="1">
    <citation type="journal article" date="2021" name="Sci. Rep.">
        <title>Diploid genomic architecture of Nitzschia inconspicua, an elite biomass production diatom.</title>
        <authorList>
            <person name="Oliver A."/>
            <person name="Podell S."/>
            <person name="Pinowska A."/>
            <person name="Traller J.C."/>
            <person name="Smith S.R."/>
            <person name="McClure R."/>
            <person name="Beliaev A."/>
            <person name="Bohutskyi P."/>
            <person name="Hill E.A."/>
            <person name="Rabines A."/>
            <person name="Zheng H."/>
            <person name="Allen L.Z."/>
            <person name="Kuo A."/>
            <person name="Grigoriev I.V."/>
            <person name="Allen A.E."/>
            <person name="Hazlebeck D."/>
            <person name="Allen E.E."/>
        </authorList>
    </citation>
    <scope>NUCLEOTIDE SEQUENCE</scope>
    <source>
        <strain evidence="1">Hildebrandi</strain>
    </source>
</reference>
<keyword evidence="2" id="KW-1185">Reference proteome</keyword>
<comment type="caution">
    <text evidence="1">The sequence shown here is derived from an EMBL/GenBank/DDBJ whole genome shotgun (WGS) entry which is preliminary data.</text>
</comment>
<dbReference type="OrthoDB" id="341259at2759"/>
<dbReference type="EMBL" id="JAGRRH010000003">
    <property type="protein sequence ID" value="KAG7371894.1"/>
    <property type="molecule type" value="Genomic_DNA"/>
</dbReference>
<dbReference type="Pfam" id="PF00023">
    <property type="entry name" value="Ank"/>
    <property type="match status" value="1"/>
</dbReference>
<dbReference type="AlphaFoldDB" id="A0A9K3Q8B2"/>
<dbReference type="SMART" id="SM00248">
    <property type="entry name" value="ANK"/>
    <property type="match status" value="4"/>
</dbReference>
<reference evidence="1" key="2">
    <citation type="submission" date="2021-04" db="EMBL/GenBank/DDBJ databases">
        <authorList>
            <person name="Podell S."/>
        </authorList>
    </citation>
    <scope>NUCLEOTIDE SEQUENCE</scope>
    <source>
        <strain evidence="1">Hildebrandi</strain>
    </source>
</reference>
<accession>A0A9K3Q8B2</accession>
<name>A0A9K3Q8B2_9STRA</name>
<dbReference type="Proteomes" id="UP000693970">
    <property type="component" value="Unassembled WGS sequence"/>
</dbReference>
<proteinExistence type="predicted"/>
<dbReference type="PANTHER" id="PTHR24198">
    <property type="entry name" value="ANKYRIN REPEAT AND PROTEIN KINASE DOMAIN-CONTAINING PROTEIN"/>
    <property type="match status" value="1"/>
</dbReference>
<evidence type="ECO:0000313" key="2">
    <source>
        <dbReference type="Proteomes" id="UP000693970"/>
    </source>
</evidence>
<sequence length="416" mass="46302">MGSSQSTTISTPTGRTAEQRQFQPLGALLRNDANNNNNNMNDDVINWDQVRQSLREAPEQACLYAHHVEESPLFLALRRSCPVDIAKLLIDEYEDALDHNFQGQTVLDAACKGGSDEDVIKLLLSRRPRFATTVGPNGMLPLHCCRSLGGAKVLIQAYPEGVFQRSRKCGSLPLHHVLRDTQENGNSLELNVELCRVLMEASTDKLPACGLLSRNKKGQTPLCLLIQLLDESMQSSTHNDATNNRTAVTSHLWDFLLSECLPQLMKHNRTFLELHTLIELACCHSQSLMDRALKHFGDQTSQRDQEGRTPLHIAAHIGSCCSTEALESLIQSNPKAPRMTDNEGRLPIDWAAESPHTPVKSLSVLIKGEPRAVDTRDLRDGQYPFVSAAISEQTSINNTYFLLRAKPHVISYFHTP</sequence>